<feature type="compositionally biased region" description="Pro residues" evidence="1">
    <location>
        <begin position="726"/>
        <end position="739"/>
    </location>
</feature>
<feature type="region of interest" description="Disordered" evidence="1">
    <location>
        <begin position="194"/>
        <end position="216"/>
    </location>
</feature>
<accession>A0A6H5FZP9</accession>
<dbReference type="Proteomes" id="UP000479000">
    <property type="component" value="Unassembled WGS sequence"/>
</dbReference>
<evidence type="ECO:0000313" key="2">
    <source>
        <dbReference type="EMBL" id="CAA9995374.1"/>
    </source>
</evidence>
<feature type="non-terminal residue" evidence="2">
    <location>
        <position position="1457"/>
    </location>
</feature>
<dbReference type="EMBL" id="CADCXU010003290">
    <property type="protein sequence ID" value="CAA9995374.1"/>
    <property type="molecule type" value="Genomic_DNA"/>
</dbReference>
<proteinExistence type="predicted"/>
<sequence length="1457" mass="163828">MKICSERKRINLMMKPSRCSLPEGTNNYKISPSEKLHCPIKPPSSGRNFPSRKSGAQYLAHHDHARRLAVVHPGHWVSNSLLLSAVITSVPNMTNVEGNHNKKQHIRLLSAVISCYQRLSHRCLTWQMSKATTTRNNNNISEVYLYSPMTNRFSFRIMTNIHLSARNPSTWPIMPLMTHNGPSVRTARGRIRRAGRSSGRTNIKPSSRRGRNTREASSLFERLRGIRSPAEREGNGRRCRSEREGSSAYRNTARGLIAGIRRLAGRAAGLAGGKLAFAIFRSLRRKARNRDVCRGAVIFALITIRSIIERNLRFENRINRPIESYSGEFAARLELFAGESPNFRKTQTGTSRGAKSKPTNLRTFPSPESRNSSHQGQQWRQRRATPVLRNVLEKSVCPDGLWDGEENGLTCDTGLWLAARIGLVDCSAGRQAALRSSRLHTLPDAGRSIRLHQLNGRMKKPRYWMSIVLKIIKTSKLKFKIRTFGLTNFFRTPSKRTKEKVEGEGKKIQEAFPTRRGHSFFVSARGRPMCRHRKKEEPSGARVSFARGMMWNLPRSGRLLVKDGACCSCWVGEYTWHGLGQLSGKVVGFNWQRRIPWVSGPSVEKAEVKVVRPVPRVKKKDKDSRREDKKPKPRPISPLSEPISPPAETVHSPAEPVPSPAERVPLTAEPNSSPADSPLVEPGSPPAESDLRLAEPDSPPEEPSSPLEELDSPLAEPSSPLAEPNSPLPEPDSPLPPADSPLAKPDSPLAEPDSPPAKPDSSPPVENGVDADVKLDDSATVAEPRAPRVDESEVKIQSESVRDVCEKDDVSSPIVSEETSTTKKPDDETLDEANKCAARSGSPPAIDDDDGPLPPTSPFRKRQFVGILCEGTRLLTILTSPNVRPSIPNIPVREIRKYVQTRWMEDSVGGGLLRDDRSDSGVSSLKSAGSGDERSGSRSSALSTTPPPTHRKISERRPTIFTIVMRFSKKIYFFQIWREGGMSQPPAGYPGAPPGLLIPPPPLYPPLAPELWPTKRYPTIPTSSPHLGHPSSEELERAFHDQERRARICFNFSGNPKQRYLRIHLGKTNPVIPITHFCRKIELITVPCRMTRYCQLECYDSSCRQFLRQFKVRTCPSTVEGEKNPNNPRRSKTVCKFRIRSRARRRVFIYSVQHDLSDKNALFPDSRRLRLRRQTRRRNSRAEQVLTKIFIRNIDGLAFFREVQHCHNCTTLPLLLLKFQACSAGILCFYAGQIIDELTPGAPDVAFQPVCLIVFLSGYNIEFHRETCLEEQSYVMERCSLQRTYEGHSKPIPKVQVRSCTKDGHSNTTRDYANSRGLPSRDETVLRLEKRSEFDMRRKSELQIMPKRKLADVRGSIAVKRFEGVYDSRGRRLLPTKVVKFVKIVFPARPSRDSSRRSRWFCIDEKNSLPSKYRCSNPLVDLPVKTRLIQTHPGRLGLLNGNPRPGTGLCSHGIQSQ</sequence>
<evidence type="ECO:0000256" key="1">
    <source>
        <dbReference type="SAM" id="MobiDB-lite"/>
    </source>
</evidence>
<reference evidence="2 3" key="1">
    <citation type="submission" date="2020-02" db="EMBL/GenBank/DDBJ databases">
        <authorList>
            <person name="Ferguson B K."/>
        </authorList>
    </citation>
    <scope>NUCLEOTIDE SEQUENCE [LARGE SCALE GENOMIC DNA]</scope>
</reference>
<feature type="compositionally biased region" description="Low complexity" evidence="1">
    <location>
        <begin position="704"/>
        <end position="725"/>
    </location>
</feature>
<feature type="compositionally biased region" description="Basic and acidic residues" evidence="1">
    <location>
        <begin position="785"/>
        <end position="810"/>
    </location>
</feature>
<feature type="region of interest" description="Disordered" evidence="1">
    <location>
        <begin position="614"/>
        <end position="858"/>
    </location>
</feature>
<gene>
    <name evidence="2" type="ORF">NTEN_LOCUS2165</name>
</gene>
<feature type="compositionally biased region" description="Basic and acidic residues" evidence="1">
    <location>
        <begin position="620"/>
        <end position="630"/>
    </location>
</feature>
<feature type="region of interest" description="Disordered" evidence="1">
    <location>
        <begin position="909"/>
        <end position="955"/>
    </location>
</feature>
<feature type="compositionally biased region" description="Pro residues" evidence="1">
    <location>
        <begin position="753"/>
        <end position="762"/>
    </location>
</feature>
<evidence type="ECO:0000313" key="3">
    <source>
        <dbReference type="Proteomes" id="UP000479000"/>
    </source>
</evidence>
<organism evidence="2 3">
    <name type="scientific">Nesidiocoris tenuis</name>
    <dbReference type="NCBI Taxonomy" id="355587"/>
    <lineage>
        <taxon>Eukaryota</taxon>
        <taxon>Metazoa</taxon>
        <taxon>Ecdysozoa</taxon>
        <taxon>Arthropoda</taxon>
        <taxon>Hexapoda</taxon>
        <taxon>Insecta</taxon>
        <taxon>Pterygota</taxon>
        <taxon>Neoptera</taxon>
        <taxon>Paraneoptera</taxon>
        <taxon>Hemiptera</taxon>
        <taxon>Heteroptera</taxon>
        <taxon>Panheteroptera</taxon>
        <taxon>Cimicomorpha</taxon>
        <taxon>Miridae</taxon>
        <taxon>Dicyphina</taxon>
        <taxon>Nesidiocoris</taxon>
    </lineage>
</organism>
<feature type="region of interest" description="Disordered" evidence="1">
    <location>
        <begin position="1299"/>
        <end position="1318"/>
    </location>
</feature>
<keyword evidence="3" id="KW-1185">Reference proteome</keyword>
<dbReference type="OrthoDB" id="1667110at2759"/>
<feature type="region of interest" description="Disordered" evidence="1">
    <location>
        <begin position="342"/>
        <end position="382"/>
    </location>
</feature>
<feature type="compositionally biased region" description="Polar residues" evidence="1">
    <location>
        <begin position="343"/>
        <end position="379"/>
    </location>
</feature>
<name>A0A6H5FZP9_9HEMI</name>
<protein>
    <submittedName>
        <fullName evidence="2">Uncharacterized protein</fullName>
    </submittedName>
</protein>